<dbReference type="RefSeq" id="WP_094094584.1">
    <property type="nucleotide sequence ID" value="NZ_BMHF01000019.1"/>
</dbReference>
<reference evidence="2" key="1">
    <citation type="journal article" date="2019" name="Int. J. Syst. Evol. Microbiol.">
        <title>The Global Catalogue of Microorganisms (GCM) 10K type strain sequencing project: providing services to taxonomists for standard genome sequencing and annotation.</title>
        <authorList>
            <consortium name="The Broad Institute Genomics Platform"/>
            <consortium name="The Broad Institute Genome Sequencing Center for Infectious Disease"/>
            <person name="Wu L."/>
            <person name="Ma J."/>
        </authorList>
    </citation>
    <scope>NUCLEOTIDE SEQUENCE [LARGE SCALE GENOMIC DNA]</scope>
    <source>
        <strain evidence="2">CGMCC 1.15044</strain>
    </source>
</reference>
<sequence length="189" mass="21135">MENNSVNLLSGLSKQGEKLVKILSNGEGSHISIIAMSDTKLQANVSGKSVQPYAAFIGSKLGGKKSYSAYLDNEVKSLNLKENGFIRIIIDANDNQELKYHYYLNGESEIFNNSVPASDDVIVLFIETLDFTQFCIFDGSLKYKKTAEVFATKQATKESIRVIAFALIKNIFPELKLDAWFSEEEDRDE</sequence>
<accession>A0ABQ1GS37</accession>
<gene>
    <name evidence="1" type="ORF">GCM10010917_38190</name>
</gene>
<protein>
    <recommendedName>
        <fullName evidence="3">Phage tail protein</fullName>
    </recommendedName>
</protein>
<dbReference type="Proteomes" id="UP000609323">
    <property type="component" value="Unassembled WGS sequence"/>
</dbReference>
<name>A0ABQ1GS37_9BACL</name>
<proteinExistence type="predicted"/>
<dbReference type="EMBL" id="BMHF01000019">
    <property type="protein sequence ID" value="GGA49284.1"/>
    <property type="molecule type" value="Genomic_DNA"/>
</dbReference>
<evidence type="ECO:0008006" key="3">
    <source>
        <dbReference type="Google" id="ProtNLM"/>
    </source>
</evidence>
<evidence type="ECO:0000313" key="1">
    <source>
        <dbReference type="EMBL" id="GGA49284.1"/>
    </source>
</evidence>
<comment type="caution">
    <text evidence="1">The sequence shown here is derived from an EMBL/GenBank/DDBJ whole genome shotgun (WGS) entry which is preliminary data.</text>
</comment>
<evidence type="ECO:0000313" key="2">
    <source>
        <dbReference type="Proteomes" id="UP000609323"/>
    </source>
</evidence>
<keyword evidence="2" id="KW-1185">Reference proteome</keyword>
<organism evidence="1 2">
    <name type="scientific">Paenibacillus physcomitrellae</name>
    <dbReference type="NCBI Taxonomy" id="1619311"/>
    <lineage>
        <taxon>Bacteria</taxon>
        <taxon>Bacillati</taxon>
        <taxon>Bacillota</taxon>
        <taxon>Bacilli</taxon>
        <taxon>Bacillales</taxon>
        <taxon>Paenibacillaceae</taxon>
        <taxon>Paenibacillus</taxon>
    </lineage>
</organism>